<dbReference type="AlphaFoldDB" id="A0A1G6XF85"/>
<sequence>MVSKKKQQHLLSFGIQKSWWKVIVWIGMGFGVAACHHAPDKKQRSLPYSLHLLDKNNQEYIIGVDNLDSGIIYPEQVTEMLPDSVSRNIIIRDGYYYHLRRRSKIFTRYQLQNGQLKAIAAIPLNDYGEENYLWVGKDSLLLSGLNTASDAGRYYLLNTQKMTVIASGAFDITRPEGIYKSASIGFVTKRKDRLLVGYTFHPAMENGTYTTSDTMYVATLKFPSMERIAVEKEWRSTYPGGINTIQRNDFTDEQGNFYFMTCPGIAMGHHPTAPTAILRIPANSMGTDKNYFFNLSASVIHNHAYGLWYLGNGRALVRAERKDLFTGLSDHYSVPHFEFYLLDIEKQQVIKKLPLPLDKGTRKECVLVNGNTAYIAVNNPDSGNYIWKYDIQNDRLSKGLQLSGVTDFILRIDRLQPGTR</sequence>
<name>A0A1G6XF85_NIADE</name>
<evidence type="ECO:0008006" key="3">
    <source>
        <dbReference type="Google" id="ProtNLM"/>
    </source>
</evidence>
<dbReference type="PROSITE" id="PS51257">
    <property type="entry name" value="PROKAR_LIPOPROTEIN"/>
    <property type="match status" value="1"/>
</dbReference>
<reference evidence="2" key="1">
    <citation type="submission" date="2016-10" db="EMBL/GenBank/DDBJ databases">
        <authorList>
            <person name="Varghese N."/>
            <person name="Submissions S."/>
        </authorList>
    </citation>
    <scope>NUCLEOTIDE SEQUENCE [LARGE SCALE GENOMIC DNA]</scope>
    <source>
        <strain evidence="2">DSM 25811 / CCM 8410 / LMG 26954 / E90</strain>
    </source>
</reference>
<dbReference type="EMBL" id="FMZO01000013">
    <property type="protein sequence ID" value="SDD76732.1"/>
    <property type="molecule type" value="Genomic_DNA"/>
</dbReference>
<accession>A0A1G6XF85</accession>
<keyword evidence="2" id="KW-1185">Reference proteome</keyword>
<protein>
    <recommendedName>
        <fullName evidence="3">DUF4374 domain-containing protein</fullName>
    </recommendedName>
</protein>
<gene>
    <name evidence="1" type="ORF">SAMN04487894_11352</name>
</gene>
<evidence type="ECO:0000313" key="1">
    <source>
        <dbReference type="EMBL" id="SDD76732.1"/>
    </source>
</evidence>
<proteinExistence type="predicted"/>
<evidence type="ECO:0000313" key="2">
    <source>
        <dbReference type="Proteomes" id="UP000198757"/>
    </source>
</evidence>
<organism evidence="1 2">
    <name type="scientific">Niabella drilacis (strain DSM 25811 / CCM 8410 / CCUG 62505 / LMG 26954 / E90)</name>
    <dbReference type="NCBI Taxonomy" id="1285928"/>
    <lineage>
        <taxon>Bacteria</taxon>
        <taxon>Pseudomonadati</taxon>
        <taxon>Bacteroidota</taxon>
        <taxon>Chitinophagia</taxon>
        <taxon>Chitinophagales</taxon>
        <taxon>Chitinophagaceae</taxon>
        <taxon>Niabella</taxon>
    </lineage>
</organism>
<dbReference type="STRING" id="1285928.SAMN04487894_11352"/>
<dbReference type="Proteomes" id="UP000198757">
    <property type="component" value="Unassembled WGS sequence"/>
</dbReference>